<evidence type="ECO:0000256" key="3">
    <source>
        <dbReference type="ARBA" id="ARBA00010514"/>
    </source>
</evidence>
<sequence>MFARSRLTTQRLTRNFQTSSRSMNKIFGTPQEGVYSNIPFKVKNRKIPLAVPYWGVLGFFFAFPFLVSWWHMKKAGSFDM</sequence>
<gene>
    <name evidence="11" type="primary">COX8</name>
    <name evidence="11" type="ORF">CAAN4_F07558</name>
</gene>
<feature type="transmembrane region" description="Helical" evidence="10">
    <location>
        <begin position="51"/>
        <end position="72"/>
    </location>
</feature>
<name>A0ABP0EF21_9ASCO</name>
<keyword evidence="5 10" id="KW-0999">Mitochondrion inner membrane</keyword>
<reference evidence="11 12" key="1">
    <citation type="submission" date="2024-01" db="EMBL/GenBank/DDBJ databases">
        <authorList>
            <consortium name="Genoscope - CEA"/>
            <person name="William W."/>
        </authorList>
    </citation>
    <scope>NUCLEOTIDE SEQUENCE [LARGE SCALE GENOMIC DNA]</scope>
    <source>
        <strain evidence="11 12">29B2s-10</strain>
    </source>
</reference>
<protein>
    <recommendedName>
        <fullName evidence="10">Cytochrome c oxidase subunit 8, mitochondrial</fullName>
    </recommendedName>
    <alternativeName>
        <fullName evidence="10">Cytochrome c oxidase polypeptide VIII</fullName>
    </alternativeName>
</protein>
<dbReference type="Pfam" id="PF02935">
    <property type="entry name" value="COX7C"/>
    <property type="match status" value="1"/>
</dbReference>
<keyword evidence="6 10" id="KW-0809">Transit peptide</keyword>
<evidence type="ECO:0000256" key="4">
    <source>
        <dbReference type="ARBA" id="ARBA00022692"/>
    </source>
</evidence>
<evidence type="ECO:0000313" key="11">
    <source>
        <dbReference type="EMBL" id="CAK7912545.1"/>
    </source>
</evidence>
<evidence type="ECO:0000256" key="8">
    <source>
        <dbReference type="ARBA" id="ARBA00023128"/>
    </source>
</evidence>
<keyword evidence="4 10" id="KW-0812">Transmembrane</keyword>
<accession>A0ABP0EF21</accession>
<evidence type="ECO:0000256" key="7">
    <source>
        <dbReference type="ARBA" id="ARBA00022989"/>
    </source>
</evidence>
<evidence type="ECO:0000313" key="12">
    <source>
        <dbReference type="Proteomes" id="UP001497600"/>
    </source>
</evidence>
<dbReference type="PANTHER" id="PTHR13313">
    <property type="entry name" value="CYTOCHROME C OXIDASE SUBUNIT VIIC"/>
    <property type="match status" value="1"/>
</dbReference>
<keyword evidence="12" id="KW-1185">Reference proteome</keyword>
<dbReference type="PANTHER" id="PTHR13313:SF0">
    <property type="entry name" value="CYTOCHROME C OXIDASE SUBUNIT 7C, MITOCHONDRIAL"/>
    <property type="match status" value="1"/>
</dbReference>
<comment type="function">
    <text evidence="10">Component of the cytochrome c oxidase, the last enzyme in the mitochondrial electron transport chain which drives oxidative phosphorylation. The respiratory chain contains 3 multisubunit complexes succinate dehydrogenase (complex II, CII), ubiquinol-cytochrome c oxidoreductase (cytochrome b-c1 complex, complex III, CIII) and cytochrome c oxidase (complex IV, CIV), that cooperate to transfer electrons derived from NADH and succinate to molecular oxygen, creating an electrochemical gradient over the inner membrane that drives transmembrane transport and the ATP synthase. Cytochrome c oxidase is the component of the respiratory chain that catalyzes the reduction of oxygen to water. Electrons originating from reduced cytochrome c in the intermembrane space (IMS) are transferred via the dinuclear copper A center (CU(A)) of subunit 2 and heme A of subunit 1 to the active site in subunit 1, a binuclear center (BNC) formed by heme A3 and copper B (CU(B)). The BNC reduces molecular oxygen to 2 water molecules using 4 electrons from cytochrome c in the IMS and 4 protons from the mitochondrial matrix.</text>
</comment>
<evidence type="ECO:0000256" key="5">
    <source>
        <dbReference type="ARBA" id="ARBA00022792"/>
    </source>
</evidence>
<evidence type="ECO:0000256" key="2">
    <source>
        <dbReference type="ARBA" id="ARBA00004673"/>
    </source>
</evidence>
<evidence type="ECO:0000256" key="1">
    <source>
        <dbReference type="ARBA" id="ARBA00004434"/>
    </source>
</evidence>
<proteinExistence type="inferred from homology"/>
<comment type="similarity">
    <text evidence="3 10">Belongs to the cytochrome c oxidase VIIc family.</text>
</comment>
<dbReference type="InterPro" id="IPR004202">
    <property type="entry name" value="COX7C/Cox8"/>
</dbReference>
<dbReference type="Gene3D" id="4.10.49.10">
    <property type="entry name" value="Cytochrome c oxidase subunit VIIc"/>
    <property type="match status" value="1"/>
</dbReference>
<evidence type="ECO:0000256" key="6">
    <source>
        <dbReference type="ARBA" id="ARBA00022946"/>
    </source>
</evidence>
<dbReference type="EMBL" id="OZ004258">
    <property type="protein sequence ID" value="CAK7912545.1"/>
    <property type="molecule type" value="Genomic_DNA"/>
</dbReference>
<dbReference type="InterPro" id="IPR036636">
    <property type="entry name" value="COX7C/Cox8_sf"/>
</dbReference>
<comment type="subunit">
    <text evidence="10">Component of the cytochrome c oxidase (complex IV, CIV), a multisubunit enzyme composed of a catalytic core of 3 subunits and several supernumerary subunits. The complex exists as a monomer or a dimer and forms supercomplexes (SCs) in the inner mitochondrial membrane with ubiquinol-cytochrome c oxidoreductase (cytochrome b-c1 complex, complex III, CIII).</text>
</comment>
<organism evidence="11 12">
    <name type="scientific">[Candida] anglica</name>
    <dbReference type="NCBI Taxonomy" id="148631"/>
    <lineage>
        <taxon>Eukaryota</taxon>
        <taxon>Fungi</taxon>
        <taxon>Dikarya</taxon>
        <taxon>Ascomycota</taxon>
        <taxon>Saccharomycotina</taxon>
        <taxon>Pichiomycetes</taxon>
        <taxon>Debaryomycetaceae</taxon>
        <taxon>Kurtzmaniella</taxon>
    </lineage>
</organism>
<evidence type="ECO:0000256" key="10">
    <source>
        <dbReference type="RuleBase" id="RU368123"/>
    </source>
</evidence>
<keyword evidence="8 10" id="KW-0496">Mitochondrion</keyword>
<evidence type="ECO:0000256" key="9">
    <source>
        <dbReference type="ARBA" id="ARBA00023136"/>
    </source>
</evidence>
<keyword evidence="7 10" id="KW-1133">Transmembrane helix</keyword>
<comment type="subcellular location">
    <subcellularLocation>
        <location evidence="1 10">Mitochondrion inner membrane</location>
        <topology evidence="1 10">Single-pass membrane protein</topology>
    </subcellularLocation>
</comment>
<comment type="pathway">
    <text evidence="2 10">Energy metabolism; oxidative phosphorylation.</text>
</comment>
<dbReference type="Proteomes" id="UP001497600">
    <property type="component" value="Chromosome F"/>
</dbReference>
<keyword evidence="9 10" id="KW-0472">Membrane</keyword>